<feature type="region of interest" description="Disordered" evidence="1">
    <location>
        <begin position="20"/>
        <end position="42"/>
    </location>
</feature>
<sequence length="99" mass="10440">MASSLAVGVLRRLSSTTKNAVPSLGKRGFHSAGAKQGAHGGGSGGELYSNDYLHAPHMYDLPAMKQRKLKMGLLVFGGLAFGSVVPIIATEYQKSKYAM</sequence>
<protein>
    <submittedName>
        <fullName evidence="3">Uncharacterized protein</fullName>
    </submittedName>
</protein>
<keyword evidence="2" id="KW-1133">Transmembrane helix</keyword>
<keyword evidence="4" id="KW-1185">Reference proteome</keyword>
<name>A0ABD3H2P7_9MARC</name>
<dbReference type="AlphaFoldDB" id="A0ABD3H2P7"/>
<evidence type="ECO:0000313" key="4">
    <source>
        <dbReference type="Proteomes" id="UP001633002"/>
    </source>
</evidence>
<keyword evidence="2" id="KW-0812">Transmembrane</keyword>
<evidence type="ECO:0000256" key="2">
    <source>
        <dbReference type="SAM" id="Phobius"/>
    </source>
</evidence>
<comment type="caution">
    <text evidence="3">The sequence shown here is derived from an EMBL/GenBank/DDBJ whole genome shotgun (WGS) entry which is preliminary data.</text>
</comment>
<organism evidence="3 4">
    <name type="scientific">Riccia sorocarpa</name>
    <dbReference type="NCBI Taxonomy" id="122646"/>
    <lineage>
        <taxon>Eukaryota</taxon>
        <taxon>Viridiplantae</taxon>
        <taxon>Streptophyta</taxon>
        <taxon>Embryophyta</taxon>
        <taxon>Marchantiophyta</taxon>
        <taxon>Marchantiopsida</taxon>
        <taxon>Marchantiidae</taxon>
        <taxon>Marchantiales</taxon>
        <taxon>Ricciaceae</taxon>
        <taxon>Riccia</taxon>
    </lineage>
</organism>
<dbReference type="Proteomes" id="UP001633002">
    <property type="component" value="Unassembled WGS sequence"/>
</dbReference>
<accession>A0ABD3H2P7</accession>
<gene>
    <name evidence="3" type="ORF">R1sor_003700</name>
</gene>
<dbReference type="PANTHER" id="PTHR36003">
    <property type="entry name" value="TONB-DEPENDENT HEME RECEPTOR A"/>
    <property type="match status" value="1"/>
</dbReference>
<evidence type="ECO:0000313" key="3">
    <source>
        <dbReference type="EMBL" id="KAL3685678.1"/>
    </source>
</evidence>
<dbReference type="PANTHER" id="PTHR36003:SF5">
    <property type="entry name" value="TONB-DEPENDENT HEME RECEPTOR A"/>
    <property type="match status" value="1"/>
</dbReference>
<reference evidence="3 4" key="1">
    <citation type="submission" date="2024-09" db="EMBL/GenBank/DDBJ databases">
        <title>Chromosome-scale assembly of Riccia sorocarpa.</title>
        <authorList>
            <person name="Paukszto L."/>
        </authorList>
    </citation>
    <scope>NUCLEOTIDE SEQUENCE [LARGE SCALE GENOMIC DNA]</scope>
    <source>
        <strain evidence="3">LP-2024</strain>
        <tissue evidence="3">Aerial parts of the thallus</tissue>
    </source>
</reference>
<dbReference type="EMBL" id="JBJQOH010000006">
    <property type="protein sequence ID" value="KAL3685678.1"/>
    <property type="molecule type" value="Genomic_DNA"/>
</dbReference>
<evidence type="ECO:0000256" key="1">
    <source>
        <dbReference type="SAM" id="MobiDB-lite"/>
    </source>
</evidence>
<feature type="transmembrane region" description="Helical" evidence="2">
    <location>
        <begin position="71"/>
        <end position="89"/>
    </location>
</feature>
<proteinExistence type="predicted"/>
<keyword evidence="2" id="KW-0472">Membrane</keyword>